<evidence type="ECO:0008006" key="3">
    <source>
        <dbReference type="Google" id="ProtNLM"/>
    </source>
</evidence>
<protein>
    <recommendedName>
        <fullName evidence="3">Methyl-coenzyme M reductase</fullName>
    </recommendedName>
</protein>
<dbReference type="EMBL" id="APPZ01000005">
    <property type="protein sequence ID" value="ENV73539.1"/>
    <property type="molecule type" value="Genomic_DNA"/>
</dbReference>
<gene>
    <name evidence="1" type="ORF">F946_01051</name>
</gene>
<evidence type="ECO:0000313" key="1">
    <source>
        <dbReference type="EMBL" id="ENV73539.1"/>
    </source>
</evidence>
<reference evidence="1 2" key="1">
    <citation type="submission" date="2013-02" db="EMBL/GenBank/DDBJ databases">
        <title>The Genome Sequence of Acinetobacter johnsonii ANC 3681.</title>
        <authorList>
            <consortium name="The Broad Institute Genome Sequencing Platform"/>
            <consortium name="The Broad Institute Genome Sequencing Center for Infectious Disease"/>
            <person name="Cerqueira G."/>
            <person name="Feldgarden M."/>
            <person name="Courvalin P."/>
            <person name="Perichon B."/>
            <person name="Grillot-Courvalin C."/>
            <person name="Clermont D."/>
            <person name="Rocha E."/>
            <person name="Yoon E.-J."/>
            <person name="Nemec A."/>
            <person name="Walker B."/>
            <person name="Young S.K."/>
            <person name="Zeng Q."/>
            <person name="Gargeya S."/>
            <person name="Fitzgerald M."/>
            <person name="Haas B."/>
            <person name="Abouelleil A."/>
            <person name="Alvarado L."/>
            <person name="Arachchi H.M."/>
            <person name="Berlin A.M."/>
            <person name="Chapman S.B."/>
            <person name="Dewar J."/>
            <person name="Goldberg J."/>
            <person name="Griggs A."/>
            <person name="Gujja S."/>
            <person name="Hansen M."/>
            <person name="Howarth C."/>
            <person name="Imamovic A."/>
            <person name="Larimer J."/>
            <person name="McCowan C."/>
            <person name="Murphy C."/>
            <person name="Neiman D."/>
            <person name="Pearson M."/>
            <person name="Priest M."/>
            <person name="Roberts A."/>
            <person name="Saif S."/>
            <person name="Shea T."/>
            <person name="Sisk P."/>
            <person name="Sykes S."/>
            <person name="Wortman J."/>
            <person name="Nusbaum C."/>
            <person name="Birren B."/>
        </authorList>
    </citation>
    <scope>NUCLEOTIDE SEQUENCE [LARGE SCALE GENOMIC DNA]</scope>
    <source>
        <strain evidence="1 2">ANC 3681</strain>
    </source>
</reference>
<name>N9CSP8_ACIJO</name>
<comment type="caution">
    <text evidence="1">The sequence shown here is derived from an EMBL/GenBank/DDBJ whole genome shotgun (WGS) entry which is preliminary data.</text>
</comment>
<proteinExistence type="predicted"/>
<dbReference type="AlphaFoldDB" id="N9CSP8"/>
<accession>N9CSP8</accession>
<sequence>MPRIPMGNFGKAMPEVQRIAVPQNNLDQLGSAIGNLGSSVHGAAQEIDKQKQEAELSAKRLELFNNDLAKQEAKVKLDDIMTTEMNEQVTLVKNGVSNGDYNAKAGQDALNKWSEDRYKQIESELPEFARPDLNNYWRDNVNRQASGLLPLQLRADLQKGVVLADRYGDIASRYDRKQGRAYLETNLASLNLPAADVQARVNAFESGQDILEIEGAISSAVENKDTNSLHQLITKMDNGGFGYTDGQTLQQKKNQVLSRIDAIDTQVRVEENKRNSEATKLLNDYKANVLTGRAQDSEYESNVSKAVAGTESETEFKFLQQQSVNFQRFANKSTSEQQRLINEQKAKMKNTPSANAADEEKILNAYEDIYKSKLQTAKTNPNQVVREAGLQVHSLGGNTLKTNPSEWIDGAVDNGISQLSLKDANITLKPISEEDLPEAKKAFDGMGVNEKLNFISGLISKSKGHPRGASIWGSVLGQLGSGDQNYVAAGLADMNKFQSTEGRKLSTSIVNGTQILKNKQLIMPKDADLKSAFNNYVGNTVSGTSANNAYNVFRAVYADTMEARNLQHDKADELPNKEVLKFALSFATGGVHQQSGTLKNYMGGKLEDWKVAMPYGMTDDAFESRLDAGYASLAKHTGMTEAELKTLRLRQSPVRSKKGEIQYDLLNERGNPLQIDGVNWRIMINGATK</sequence>
<evidence type="ECO:0000313" key="2">
    <source>
        <dbReference type="Proteomes" id="UP000018444"/>
    </source>
</evidence>
<dbReference type="HOGENOM" id="CLU_406911_0_0_6"/>
<dbReference type="RefSeq" id="WP_004979876.1">
    <property type="nucleotide sequence ID" value="NZ_KB849705.1"/>
</dbReference>
<dbReference type="Proteomes" id="UP000018444">
    <property type="component" value="Unassembled WGS sequence"/>
</dbReference>
<organism evidence="1 2">
    <name type="scientific">Acinetobacter johnsonii ANC 3681</name>
    <dbReference type="NCBI Taxonomy" id="1217662"/>
    <lineage>
        <taxon>Bacteria</taxon>
        <taxon>Pseudomonadati</taxon>
        <taxon>Pseudomonadota</taxon>
        <taxon>Gammaproteobacteria</taxon>
        <taxon>Moraxellales</taxon>
        <taxon>Moraxellaceae</taxon>
        <taxon>Acinetobacter</taxon>
    </lineage>
</organism>
<dbReference type="PATRIC" id="fig|1217662.4.peg.1023"/>
<dbReference type="GeneID" id="56338260"/>